<accession>A0ACB9BG21</accession>
<reference evidence="2" key="1">
    <citation type="journal article" date="2022" name="Mol. Ecol. Resour.">
        <title>The genomes of chicory, endive, great burdock and yacon provide insights into Asteraceae palaeo-polyploidization history and plant inulin production.</title>
        <authorList>
            <person name="Fan W."/>
            <person name="Wang S."/>
            <person name="Wang H."/>
            <person name="Wang A."/>
            <person name="Jiang F."/>
            <person name="Liu H."/>
            <person name="Zhao H."/>
            <person name="Xu D."/>
            <person name="Zhang Y."/>
        </authorList>
    </citation>
    <scope>NUCLEOTIDE SEQUENCE [LARGE SCALE GENOMIC DNA]</scope>
    <source>
        <strain evidence="2">cv. Punajuju</strain>
    </source>
</reference>
<reference evidence="1 2" key="2">
    <citation type="journal article" date="2022" name="Mol. Ecol. Resour.">
        <title>The genomes of chicory, endive, great burdock and yacon provide insights into Asteraceae paleo-polyploidization history and plant inulin production.</title>
        <authorList>
            <person name="Fan W."/>
            <person name="Wang S."/>
            <person name="Wang H."/>
            <person name="Wang A."/>
            <person name="Jiang F."/>
            <person name="Liu H."/>
            <person name="Zhao H."/>
            <person name="Xu D."/>
            <person name="Zhang Y."/>
        </authorList>
    </citation>
    <scope>NUCLEOTIDE SEQUENCE [LARGE SCALE GENOMIC DNA]</scope>
    <source>
        <strain evidence="2">cv. Punajuju</strain>
        <tissue evidence="1">Leaves</tissue>
    </source>
</reference>
<sequence>MTSIRLSNQLFKSCPAAMSNFNFSPSVTVFRRIYNFHSHFFKFKSVQRWRVHTLSGFPSFEVRPIIVRRSLDSFTLWSS</sequence>
<organism evidence="1 2">
    <name type="scientific">Cichorium intybus</name>
    <name type="common">Chicory</name>
    <dbReference type="NCBI Taxonomy" id="13427"/>
    <lineage>
        <taxon>Eukaryota</taxon>
        <taxon>Viridiplantae</taxon>
        <taxon>Streptophyta</taxon>
        <taxon>Embryophyta</taxon>
        <taxon>Tracheophyta</taxon>
        <taxon>Spermatophyta</taxon>
        <taxon>Magnoliopsida</taxon>
        <taxon>eudicotyledons</taxon>
        <taxon>Gunneridae</taxon>
        <taxon>Pentapetalae</taxon>
        <taxon>asterids</taxon>
        <taxon>campanulids</taxon>
        <taxon>Asterales</taxon>
        <taxon>Asteraceae</taxon>
        <taxon>Cichorioideae</taxon>
        <taxon>Cichorieae</taxon>
        <taxon>Cichoriinae</taxon>
        <taxon>Cichorium</taxon>
    </lineage>
</organism>
<keyword evidence="2" id="KW-1185">Reference proteome</keyword>
<protein>
    <submittedName>
        <fullName evidence="1">Uncharacterized protein</fullName>
    </submittedName>
</protein>
<comment type="caution">
    <text evidence="1">The sequence shown here is derived from an EMBL/GenBank/DDBJ whole genome shotgun (WGS) entry which is preliminary data.</text>
</comment>
<dbReference type="Proteomes" id="UP001055811">
    <property type="component" value="Linkage Group LG06"/>
</dbReference>
<dbReference type="EMBL" id="CM042014">
    <property type="protein sequence ID" value="KAI3721447.1"/>
    <property type="molecule type" value="Genomic_DNA"/>
</dbReference>
<gene>
    <name evidence="1" type="ORF">L2E82_32458</name>
</gene>
<evidence type="ECO:0000313" key="1">
    <source>
        <dbReference type="EMBL" id="KAI3721447.1"/>
    </source>
</evidence>
<evidence type="ECO:0000313" key="2">
    <source>
        <dbReference type="Proteomes" id="UP001055811"/>
    </source>
</evidence>
<proteinExistence type="predicted"/>
<name>A0ACB9BG21_CICIN</name>